<reference evidence="2 3" key="1">
    <citation type="submission" date="2018-06" db="EMBL/GenBank/DDBJ databases">
        <title>Genomic Encyclopedia of Archaeal and Bacterial Type Strains, Phase II (KMG-II): from individual species to whole genera.</title>
        <authorList>
            <person name="Goeker M."/>
        </authorList>
    </citation>
    <scope>NUCLEOTIDE SEQUENCE [LARGE SCALE GENOMIC DNA]</scope>
    <source>
        <strain evidence="2 3">DSM 21851</strain>
    </source>
</reference>
<evidence type="ECO:0000313" key="2">
    <source>
        <dbReference type="EMBL" id="RAJ98086.1"/>
    </source>
</evidence>
<feature type="compositionally biased region" description="Polar residues" evidence="1">
    <location>
        <begin position="1"/>
        <end position="12"/>
    </location>
</feature>
<comment type="caution">
    <text evidence="2">The sequence shown here is derived from an EMBL/GenBank/DDBJ whole genome shotgun (WGS) entry which is preliminary data.</text>
</comment>
<evidence type="ECO:0000256" key="1">
    <source>
        <dbReference type="SAM" id="MobiDB-lite"/>
    </source>
</evidence>
<proteinExistence type="predicted"/>
<dbReference type="AlphaFoldDB" id="A0A327WZD0"/>
<feature type="region of interest" description="Disordered" evidence="1">
    <location>
        <begin position="1"/>
        <end position="24"/>
    </location>
</feature>
<protein>
    <submittedName>
        <fullName evidence="2">Uncharacterized protein</fullName>
    </submittedName>
</protein>
<dbReference type="EMBL" id="QLMC01000003">
    <property type="protein sequence ID" value="RAJ98086.1"/>
    <property type="molecule type" value="Genomic_DNA"/>
</dbReference>
<keyword evidence="3" id="KW-1185">Reference proteome</keyword>
<name>A0A327WZD0_LARAB</name>
<sequence>MERVAGSSSKGTIGSIAGKGDTRAATERKETFTMINILTTYDVNGIRQALSAHPGLANEGIPYDDVNTTKAHPLHRICDGVFRKIIRKKKPLNWQRYFWSTGRTLMATA</sequence>
<gene>
    <name evidence="2" type="ORF">LX87_02994</name>
</gene>
<accession>A0A327WZD0</accession>
<evidence type="ECO:0000313" key="3">
    <source>
        <dbReference type="Proteomes" id="UP000248790"/>
    </source>
</evidence>
<dbReference type="Proteomes" id="UP000248790">
    <property type="component" value="Unassembled WGS sequence"/>
</dbReference>
<organism evidence="2 3">
    <name type="scientific">Larkinella arboricola</name>
    <dbReference type="NCBI Taxonomy" id="643671"/>
    <lineage>
        <taxon>Bacteria</taxon>
        <taxon>Pseudomonadati</taxon>
        <taxon>Bacteroidota</taxon>
        <taxon>Cytophagia</taxon>
        <taxon>Cytophagales</taxon>
        <taxon>Spirosomataceae</taxon>
        <taxon>Larkinella</taxon>
    </lineage>
</organism>